<gene>
    <name evidence="6" type="primary">LOC102384727</name>
</gene>
<dbReference type="Pfam" id="PF15233">
    <property type="entry name" value="SYCE1"/>
    <property type="match status" value="1"/>
</dbReference>
<protein>
    <submittedName>
        <fullName evidence="6">Synaptonemal complex central element protein 1 isoform X1</fullName>
    </submittedName>
</protein>
<keyword evidence="5" id="KW-1185">Reference proteome</keyword>
<keyword evidence="2 4" id="KW-0175">Coiled coil</keyword>
<evidence type="ECO:0000256" key="4">
    <source>
        <dbReference type="SAM" id="Coils"/>
    </source>
</evidence>
<dbReference type="RefSeq" id="XP_025048360.1">
    <property type="nucleotide sequence ID" value="XM_025192575.1"/>
</dbReference>
<evidence type="ECO:0000256" key="2">
    <source>
        <dbReference type="ARBA" id="ARBA00023054"/>
    </source>
</evidence>
<name>A0A3Q0FQC7_ALLSI</name>
<evidence type="ECO:0000313" key="6">
    <source>
        <dbReference type="RefSeq" id="XP_025048360.1"/>
    </source>
</evidence>
<evidence type="ECO:0000313" key="5">
    <source>
        <dbReference type="Proteomes" id="UP000189705"/>
    </source>
</evidence>
<evidence type="ECO:0000256" key="1">
    <source>
        <dbReference type="ARBA" id="ARBA00010094"/>
    </source>
</evidence>
<dbReference type="AlphaFoldDB" id="A0A3Q0FQC7"/>
<dbReference type="InterPro" id="IPR026676">
    <property type="entry name" value="SYCE1"/>
</dbReference>
<dbReference type="GeneID" id="102384727"/>
<organism evidence="5 6">
    <name type="scientific">Alligator sinensis</name>
    <name type="common">Chinese alligator</name>
    <dbReference type="NCBI Taxonomy" id="38654"/>
    <lineage>
        <taxon>Eukaryota</taxon>
        <taxon>Metazoa</taxon>
        <taxon>Chordata</taxon>
        <taxon>Craniata</taxon>
        <taxon>Vertebrata</taxon>
        <taxon>Euteleostomi</taxon>
        <taxon>Archelosauria</taxon>
        <taxon>Archosauria</taxon>
        <taxon>Crocodylia</taxon>
        <taxon>Alligatoridae</taxon>
        <taxon>Alligatorinae</taxon>
        <taxon>Alligator</taxon>
    </lineage>
</organism>
<dbReference type="PANTHER" id="PTHR21731:SF1">
    <property type="entry name" value="SYNAPTONEMAL COMPLEX CENTRAL ELEMENT PROTEIN 1-LIKE"/>
    <property type="match status" value="1"/>
</dbReference>
<evidence type="ECO:0000256" key="3">
    <source>
        <dbReference type="ARBA" id="ARBA00023254"/>
    </source>
</evidence>
<dbReference type="Proteomes" id="UP000189705">
    <property type="component" value="Unplaced"/>
</dbReference>
<comment type="similarity">
    <text evidence="1">Belongs to the SYCE family.</text>
</comment>
<dbReference type="PANTHER" id="PTHR21731">
    <property type="entry name" value="SYNAPTONEMAL COMPLEX CENTRAL ELEMENT PROTEIN 1-LIKE"/>
    <property type="match status" value="1"/>
</dbReference>
<dbReference type="GO" id="GO:0007130">
    <property type="term" value="P:synaptonemal complex assembly"/>
    <property type="evidence" value="ECO:0007669"/>
    <property type="project" value="InterPro"/>
</dbReference>
<proteinExistence type="inferred from homology"/>
<keyword evidence="3" id="KW-0469">Meiosis</keyword>
<accession>A0A3Q0FQC7</accession>
<dbReference type="GO" id="GO:0000795">
    <property type="term" value="C:synaptonemal complex"/>
    <property type="evidence" value="ECO:0007669"/>
    <property type="project" value="InterPro"/>
</dbReference>
<feature type="coiled-coil region" evidence="4">
    <location>
        <begin position="130"/>
        <end position="180"/>
    </location>
</feature>
<sequence>MPCVLCMGMDKPTPPCPSSHFSVEQVEATEGCYGPPASQSHPVGFFLFPLLKDLGPKAEELLLLVKQLQKAGDLEPRIEDLVSRINKLQQVTKEQTNLEDIHWQKEEALRVVQVQCQEAESESHRQHGLLQEVQQRIQDLTMGIQEETLKQRKQRCHPWRLEFEQQLDELMEKHKTLQEGHTMDKLAVEIQNMSDSWERLLREDELIQAKLMQLKQKLDVLAQAGAGRREERRFLKSPEASAALQLLQQENQGAHSQLEVATQRHCQGLQRCNRWHPGTRRWLRDTRMAPYVGVNPYVWAFVLPPAWYQ</sequence>
<reference evidence="6" key="1">
    <citation type="submission" date="2025-08" db="UniProtKB">
        <authorList>
            <consortium name="RefSeq"/>
        </authorList>
    </citation>
    <scope>IDENTIFICATION</scope>
</reference>